<dbReference type="EMBL" id="BANC01000034">
    <property type="protein sequence ID" value="GAN79958.1"/>
    <property type="molecule type" value="Genomic_DNA"/>
</dbReference>
<keyword evidence="3" id="KW-0547">Nucleotide-binding</keyword>
<keyword evidence="4" id="KW-0067">ATP-binding</keyword>
<dbReference type="GO" id="GO:0016887">
    <property type="term" value="F:ATP hydrolysis activity"/>
    <property type="evidence" value="ECO:0007669"/>
    <property type="project" value="InterPro"/>
</dbReference>
<sequence length="250" mass="26648">MSDSHQQAAPPGLEMIGLALRYEGQTLFEGLNLTAEAGRCTALLGASGVGKTTLLRIAAGLAVPETGHVRASDGLPLTGRVTWMGQQDLLYPWARVLENVTIGSRLRGQRADKPRALKLLDAVGLHGREGALPKELSGGMRQRVALARTLYEDRPVVLMDEPFSALDAITRAAMQELAARLLAGRTMLLITHDPLEACRLGHSLYVLAGKPARLGPALIVPGTPPRAPDDDALLHTQGELLRALLDGQTA</sequence>
<dbReference type="PANTHER" id="PTHR42788">
    <property type="entry name" value="TAURINE IMPORT ATP-BINDING PROTEIN-RELATED"/>
    <property type="match status" value="1"/>
</dbReference>
<dbReference type="STRING" id="1120923.SAMN02746095_00823"/>
<dbReference type="PROSITE" id="PS50893">
    <property type="entry name" value="ABC_TRANSPORTER_2"/>
    <property type="match status" value="1"/>
</dbReference>
<dbReference type="GO" id="GO:0005524">
    <property type="term" value="F:ATP binding"/>
    <property type="evidence" value="ECO:0007669"/>
    <property type="project" value="UniProtKB-KW"/>
</dbReference>
<keyword evidence="2" id="KW-0813">Transport</keyword>
<dbReference type="InterPro" id="IPR003593">
    <property type="entry name" value="AAA+_ATPase"/>
</dbReference>
<dbReference type="PROSITE" id="PS00211">
    <property type="entry name" value="ABC_TRANSPORTER_1"/>
    <property type="match status" value="1"/>
</dbReference>
<evidence type="ECO:0000256" key="3">
    <source>
        <dbReference type="ARBA" id="ARBA00022741"/>
    </source>
</evidence>
<evidence type="ECO:0000313" key="7">
    <source>
        <dbReference type="Proteomes" id="UP000032668"/>
    </source>
</evidence>
<organism evidence="6 7">
    <name type="scientific">Acidocella aminolytica 101 = DSM 11237</name>
    <dbReference type="NCBI Taxonomy" id="1120923"/>
    <lineage>
        <taxon>Bacteria</taxon>
        <taxon>Pseudomonadati</taxon>
        <taxon>Pseudomonadota</taxon>
        <taxon>Alphaproteobacteria</taxon>
        <taxon>Acetobacterales</taxon>
        <taxon>Acidocellaceae</taxon>
        <taxon>Acidocella</taxon>
    </lineage>
</organism>
<comment type="similarity">
    <text evidence="1">Belongs to the ABC transporter superfamily.</text>
</comment>
<dbReference type="SMART" id="SM00382">
    <property type="entry name" value="AAA"/>
    <property type="match status" value="1"/>
</dbReference>
<dbReference type="Gene3D" id="3.40.50.300">
    <property type="entry name" value="P-loop containing nucleotide triphosphate hydrolases"/>
    <property type="match status" value="1"/>
</dbReference>
<proteinExistence type="inferred from homology"/>
<evidence type="ECO:0000256" key="4">
    <source>
        <dbReference type="ARBA" id="ARBA00022840"/>
    </source>
</evidence>
<reference evidence="6 7" key="1">
    <citation type="submission" date="2012-11" db="EMBL/GenBank/DDBJ databases">
        <title>Whole genome sequence of Acidocella aminolytica 101 = DSM 11237.</title>
        <authorList>
            <person name="Azuma Y."/>
            <person name="Higashiura N."/>
            <person name="Hirakawa H."/>
            <person name="Matsushita K."/>
        </authorList>
    </citation>
    <scope>NUCLEOTIDE SEQUENCE [LARGE SCALE GENOMIC DNA]</scope>
    <source>
        <strain evidence="7">101 / DSM 11237</strain>
    </source>
</reference>
<dbReference type="RefSeq" id="WP_048878374.1">
    <property type="nucleotide sequence ID" value="NZ_BANC01000034.1"/>
</dbReference>
<feature type="domain" description="ABC transporter" evidence="5">
    <location>
        <begin position="13"/>
        <end position="233"/>
    </location>
</feature>
<evidence type="ECO:0000259" key="5">
    <source>
        <dbReference type="PROSITE" id="PS50893"/>
    </source>
</evidence>
<dbReference type="AlphaFoldDB" id="A0A0D6PFH2"/>
<keyword evidence="7" id="KW-1185">Reference proteome</keyword>
<dbReference type="PANTHER" id="PTHR42788:SF19">
    <property type="entry name" value="ALIPHATIC SULFONATES IMPORT ATP-BINDING PROTEIN SSUB 2"/>
    <property type="match status" value="1"/>
</dbReference>
<dbReference type="Pfam" id="PF00005">
    <property type="entry name" value="ABC_tran"/>
    <property type="match status" value="1"/>
</dbReference>
<dbReference type="InterPro" id="IPR003439">
    <property type="entry name" value="ABC_transporter-like_ATP-bd"/>
</dbReference>
<dbReference type="OrthoDB" id="8016555at2"/>
<evidence type="ECO:0000256" key="2">
    <source>
        <dbReference type="ARBA" id="ARBA00022448"/>
    </source>
</evidence>
<evidence type="ECO:0000313" key="6">
    <source>
        <dbReference type="EMBL" id="GAN79958.1"/>
    </source>
</evidence>
<dbReference type="InterPro" id="IPR027417">
    <property type="entry name" value="P-loop_NTPase"/>
</dbReference>
<name>A0A0D6PFH2_9PROT</name>
<dbReference type="InterPro" id="IPR017871">
    <property type="entry name" value="ABC_transporter-like_CS"/>
</dbReference>
<comment type="caution">
    <text evidence="6">The sequence shown here is derived from an EMBL/GenBank/DDBJ whole genome shotgun (WGS) entry which is preliminary data.</text>
</comment>
<protein>
    <submittedName>
        <fullName evidence="6">ABC transporter</fullName>
    </submittedName>
</protein>
<dbReference type="SUPFAM" id="SSF52540">
    <property type="entry name" value="P-loop containing nucleoside triphosphate hydrolases"/>
    <property type="match status" value="1"/>
</dbReference>
<gene>
    <name evidence="6" type="ORF">Aam_034_102</name>
</gene>
<dbReference type="Proteomes" id="UP000032668">
    <property type="component" value="Unassembled WGS sequence"/>
</dbReference>
<accession>A0A0D6PFH2</accession>
<dbReference type="InterPro" id="IPR050166">
    <property type="entry name" value="ABC_transporter_ATP-bind"/>
</dbReference>
<evidence type="ECO:0000256" key="1">
    <source>
        <dbReference type="ARBA" id="ARBA00005417"/>
    </source>
</evidence>